<sequence length="91" mass="10329">MKIYTYRYCYRTAPGDEVGPGDLKAMYFTGSDEEHASLISRLKSDDTILHCCREYVLEFDSALSYSLDTIVDRDKTRAILDNGGDDCEEIS</sequence>
<proteinExistence type="predicted"/>
<reference evidence="1" key="1">
    <citation type="submission" date="2022-02" db="EMBL/GenBank/DDBJ databases">
        <title>Towards deciphering the DNA virus diversity associated with rodent species in the families Cricetidae and Heteromyidae.</title>
        <authorList>
            <person name="Lund M."/>
            <person name="Larsen B.B."/>
            <person name="Gryseels S."/>
            <person name="Kraberger S."/>
            <person name="Rowsey D.M."/>
            <person name="Steger L."/>
            <person name="Yule K.M."/>
            <person name="Upham N.S."/>
            <person name="Worobey M."/>
            <person name="Van Doorslaer K."/>
            <person name="Varsani A."/>
        </authorList>
    </citation>
    <scope>NUCLEOTIDE SEQUENCE</scope>
    <source>
        <strain evidence="1">UA23Rod_1125</strain>
    </source>
</reference>
<name>A0A976R8Q5_9VIRU</name>
<evidence type="ECO:0000313" key="1">
    <source>
        <dbReference type="EMBL" id="UPW41473.1"/>
    </source>
</evidence>
<organism evidence="1">
    <name type="scientific">Dipodfec virus UA23Rod_1125</name>
    <dbReference type="NCBI Taxonomy" id="2929328"/>
    <lineage>
        <taxon>Viruses</taxon>
        <taxon>Monodnaviria</taxon>
        <taxon>Sangervirae</taxon>
        <taxon>Phixviricota</taxon>
        <taxon>Malgrandaviricetes</taxon>
        <taxon>Petitvirales</taxon>
        <taxon>Microviridae</taxon>
    </lineage>
</organism>
<accession>A0A976R8Q5</accession>
<dbReference type="EMBL" id="OM869607">
    <property type="protein sequence ID" value="UPW41473.1"/>
    <property type="molecule type" value="Genomic_DNA"/>
</dbReference>
<protein>
    <submittedName>
        <fullName evidence="1">Uncharacterized protein</fullName>
    </submittedName>
</protein>